<proteinExistence type="predicted"/>
<accession>A0A6J5Y3G6</accession>
<dbReference type="AlphaFoldDB" id="A0A6J5Y3G6"/>
<evidence type="ECO:0008006" key="3">
    <source>
        <dbReference type="Google" id="ProtNLM"/>
    </source>
</evidence>
<gene>
    <name evidence="1" type="ORF">ORAREDHAP_LOCUS48098</name>
</gene>
<organism evidence="1 2">
    <name type="scientific">Prunus armeniaca</name>
    <name type="common">Apricot</name>
    <name type="synonym">Armeniaca vulgaris</name>
    <dbReference type="NCBI Taxonomy" id="36596"/>
    <lineage>
        <taxon>Eukaryota</taxon>
        <taxon>Viridiplantae</taxon>
        <taxon>Streptophyta</taxon>
        <taxon>Embryophyta</taxon>
        <taxon>Tracheophyta</taxon>
        <taxon>Spermatophyta</taxon>
        <taxon>Magnoliopsida</taxon>
        <taxon>eudicotyledons</taxon>
        <taxon>Gunneridae</taxon>
        <taxon>Pentapetalae</taxon>
        <taxon>rosids</taxon>
        <taxon>fabids</taxon>
        <taxon>Rosales</taxon>
        <taxon>Rosaceae</taxon>
        <taxon>Amygdaloideae</taxon>
        <taxon>Amygdaleae</taxon>
        <taxon>Prunus</taxon>
    </lineage>
</organism>
<sequence>MAEPPQPSFGSSIIQALTPLRVSDITLFRRTDEEEILSKRNTLLTVTTFVAALVFGLGINPSAE</sequence>
<evidence type="ECO:0000313" key="2">
    <source>
        <dbReference type="Proteomes" id="UP000507245"/>
    </source>
</evidence>
<reference evidence="2" key="1">
    <citation type="journal article" date="2020" name="Genome Biol.">
        <title>Gamete binning: chromosome-level and haplotype-resolved genome assembly enabled by high-throughput single-cell sequencing of gamete genomes.</title>
        <authorList>
            <person name="Campoy J.A."/>
            <person name="Sun H."/>
            <person name="Goel M."/>
            <person name="Jiao W.-B."/>
            <person name="Folz-Donahue K."/>
            <person name="Wang N."/>
            <person name="Rubio M."/>
            <person name="Liu C."/>
            <person name="Kukat C."/>
            <person name="Ruiz D."/>
            <person name="Huettel B."/>
            <person name="Schneeberger K."/>
        </authorList>
    </citation>
    <scope>NUCLEOTIDE SEQUENCE [LARGE SCALE GENOMIC DNA]</scope>
    <source>
        <strain evidence="2">cv. Rojo Pasion</strain>
    </source>
</reference>
<keyword evidence="2" id="KW-1185">Reference proteome</keyword>
<protein>
    <recommendedName>
        <fullName evidence="3">PGG domain-containing protein</fullName>
    </recommendedName>
</protein>
<dbReference type="EMBL" id="CAEKKB010000008">
    <property type="protein sequence ID" value="CAB4319971.1"/>
    <property type="molecule type" value="Genomic_DNA"/>
</dbReference>
<dbReference type="Proteomes" id="UP000507245">
    <property type="component" value="Unassembled WGS sequence"/>
</dbReference>
<evidence type="ECO:0000313" key="1">
    <source>
        <dbReference type="EMBL" id="CAB4319971.1"/>
    </source>
</evidence>
<name>A0A6J5Y3G6_PRUAR</name>